<dbReference type="GO" id="GO:0042773">
    <property type="term" value="P:ATP synthesis coupled electron transport"/>
    <property type="evidence" value="ECO:0007669"/>
    <property type="project" value="TreeGrafter"/>
</dbReference>
<evidence type="ECO:0000256" key="6">
    <source>
        <dbReference type="ARBA" id="ARBA00022692"/>
    </source>
</evidence>
<keyword evidence="14 17" id="KW-0496">Mitochondrion</keyword>
<evidence type="ECO:0000256" key="11">
    <source>
        <dbReference type="ARBA" id="ARBA00022982"/>
    </source>
</evidence>
<dbReference type="SUPFAM" id="SSF81464">
    <property type="entry name" value="Cytochrome c oxidase subunit II-like, transmembrane region"/>
    <property type="match status" value="1"/>
</dbReference>
<dbReference type="PROSITE" id="PS00078">
    <property type="entry name" value="COX2"/>
    <property type="match status" value="1"/>
</dbReference>
<feature type="domain" description="Cytochrome oxidase subunit II copper A binding" evidence="19">
    <location>
        <begin position="95"/>
        <end position="228"/>
    </location>
</feature>
<evidence type="ECO:0000259" key="19">
    <source>
        <dbReference type="PROSITE" id="PS50857"/>
    </source>
</evidence>
<comment type="catalytic activity">
    <reaction evidence="16">
        <text>4 Fe(II)-[cytochrome c] + O2 + 8 H(+)(in) = 4 Fe(III)-[cytochrome c] + 2 H2O + 4 H(+)(out)</text>
        <dbReference type="Rhea" id="RHEA:11436"/>
        <dbReference type="Rhea" id="RHEA-COMP:10350"/>
        <dbReference type="Rhea" id="RHEA-COMP:14399"/>
        <dbReference type="ChEBI" id="CHEBI:15377"/>
        <dbReference type="ChEBI" id="CHEBI:15378"/>
        <dbReference type="ChEBI" id="CHEBI:15379"/>
        <dbReference type="ChEBI" id="CHEBI:29033"/>
        <dbReference type="ChEBI" id="CHEBI:29034"/>
        <dbReference type="EC" id="7.1.1.9"/>
    </reaction>
    <physiologicalReaction direction="left-to-right" evidence="16">
        <dbReference type="Rhea" id="RHEA:11437"/>
    </physiologicalReaction>
</comment>
<dbReference type="GO" id="GO:0016491">
    <property type="term" value="F:oxidoreductase activity"/>
    <property type="evidence" value="ECO:0007669"/>
    <property type="project" value="InterPro"/>
</dbReference>
<dbReference type="Gene3D" id="1.10.287.90">
    <property type="match status" value="1"/>
</dbReference>
<keyword evidence="9" id="KW-0460">Magnesium</keyword>
<evidence type="ECO:0000256" key="18">
    <source>
        <dbReference type="SAM" id="Phobius"/>
    </source>
</evidence>
<dbReference type="InterPro" id="IPR036257">
    <property type="entry name" value="Cyt_c_oxidase_su2_TM_sf"/>
</dbReference>
<dbReference type="NCBIfam" id="TIGR02866">
    <property type="entry name" value="CoxB"/>
    <property type="match status" value="1"/>
</dbReference>
<keyword evidence="12 18" id="KW-1133">Transmembrane helix</keyword>
<evidence type="ECO:0000259" key="20">
    <source>
        <dbReference type="PROSITE" id="PS50999"/>
    </source>
</evidence>
<keyword evidence="5 17" id="KW-0679">Respiratory chain</keyword>
<dbReference type="PROSITE" id="PS50999">
    <property type="entry name" value="COX2_TM"/>
    <property type="match status" value="1"/>
</dbReference>
<dbReference type="PANTHER" id="PTHR22888">
    <property type="entry name" value="CYTOCHROME C OXIDASE, SUBUNIT II"/>
    <property type="match status" value="1"/>
</dbReference>
<dbReference type="InterPro" id="IPR002429">
    <property type="entry name" value="CcO_II-like_C"/>
</dbReference>
<dbReference type="GO" id="GO:0005507">
    <property type="term" value="F:copper ion binding"/>
    <property type="evidence" value="ECO:0007669"/>
    <property type="project" value="InterPro"/>
</dbReference>
<name>A0A068EQ65_9TELE</name>
<dbReference type="PROSITE" id="PS50857">
    <property type="entry name" value="COX2_CUA"/>
    <property type="match status" value="1"/>
</dbReference>
<comment type="subcellular location">
    <subcellularLocation>
        <location evidence="1 17">Mitochondrion inner membrane</location>
        <topology evidence="1 17">Multi-pass membrane protein</topology>
    </subcellularLocation>
</comment>
<dbReference type="InterPro" id="IPR045187">
    <property type="entry name" value="CcO_II"/>
</dbReference>
<evidence type="ECO:0000256" key="8">
    <source>
        <dbReference type="ARBA" id="ARBA00022792"/>
    </source>
</evidence>
<dbReference type="InterPro" id="IPR034210">
    <property type="entry name" value="CcO_II_C"/>
</dbReference>
<evidence type="ECO:0000313" key="21">
    <source>
        <dbReference type="EMBL" id="AID52399.1"/>
    </source>
</evidence>
<comment type="similarity">
    <text evidence="2 17">Belongs to the cytochrome c oxidase subunit 2 family.</text>
</comment>
<dbReference type="FunFam" id="1.10.287.90:FF:000001">
    <property type="entry name" value="Cytochrome c oxidase subunit 2"/>
    <property type="match status" value="1"/>
</dbReference>
<proteinExistence type="inferred from homology"/>
<dbReference type="GO" id="GO:0004129">
    <property type="term" value="F:cytochrome-c oxidase activity"/>
    <property type="evidence" value="ECO:0007669"/>
    <property type="project" value="UniProtKB-EC"/>
</dbReference>
<feature type="domain" description="Cytochrome oxidase subunit II transmembrane region profile" evidence="20">
    <location>
        <begin position="4"/>
        <end position="94"/>
    </location>
</feature>
<evidence type="ECO:0000256" key="12">
    <source>
        <dbReference type="ARBA" id="ARBA00022989"/>
    </source>
</evidence>
<dbReference type="SUPFAM" id="SSF49503">
    <property type="entry name" value="Cupredoxins"/>
    <property type="match status" value="1"/>
</dbReference>
<keyword evidence="13 17" id="KW-0186">Copper</keyword>
<reference evidence="21" key="1">
    <citation type="journal article" date="2014" name="Mitochondrial DNA">
        <title>The complete mitochondrial genome of the black jewfish Protonibea diacanthus (Perciformes: Sciaenidae).</title>
        <authorList>
            <person name="Taillebois L."/>
            <person name="Crook D."/>
            <person name="Saunders T."/>
            <person name="Ovenden J."/>
        </authorList>
    </citation>
    <scope>NUCLEOTIDE SEQUENCE</scope>
</reference>
<dbReference type="AlphaFoldDB" id="A0A068EQ65"/>
<dbReference type="PANTHER" id="PTHR22888:SF9">
    <property type="entry name" value="CYTOCHROME C OXIDASE SUBUNIT 2"/>
    <property type="match status" value="1"/>
</dbReference>
<keyword evidence="10" id="KW-1278">Translocase</keyword>
<dbReference type="GO" id="GO:0005743">
    <property type="term" value="C:mitochondrial inner membrane"/>
    <property type="evidence" value="ECO:0007669"/>
    <property type="project" value="UniProtKB-SubCell"/>
</dbReference>
<evidence type="ECO:0000256" key="2">
    <source>
        <dbReference type="ARBA" id="ARBA00007866"/>
    </source>
</evidence>
<organism evidence="21">
    <name type="scientific">Protonibea diacanthus</name>
    <dbReference type="NCBI Taxonomy" id="335060"/>
    <lineage>
        <taxon>Eukaryota</taxon>
        <taxon>Metazoa</taxon>
        <taxon>Chordata</taxon>
        <taxon>Craniata</taxon>
        <taxon>Vertebrata</taxon>
        <taxon>Euteleostomi</taxon>
        <taxon>Actinopterygii</taxon>
        <taxon>Neopterygii</taxon>
        <taxon>Teleostei</taxon>
        <taxon>Neoteleostei</taxon>
        <taxon>Acanthomorphata</taxon>
        <taxon>Eupercaria</taxon>
        <taxon>Sciaenidae</taxon>
        <taxon>Protonibea</taxon>
    </lineage>
</organism>
<dbReference type="InterPro" id="IPR001505">
    <property type="entry name" value="Copper_CuA"/>
</dbReference>
<dbReference type="EMBL" id="KJ643927">
    <property type="protein sequence ID" value="AID52399.1"/>
    <property type="molecule type" value="Genomic_DNA"/>
</dbReference>
<evidence type="ECO:0000256" key="4">
    <source>
        <dbReference type="ARBA" id="ARBA00022448"/>
    </source>
</evidence>
<keyword evidence="15 17" id="KW-0472">Membrane</keyword>
<evidence type="ECO:0000256" key="17">
    <source>
        <dbReference type="RuleBase" id="RU000457"/>
    </source>
</evidence>
<dbReference type="PRINTS" id="PR01166">
    <property type="entry name" value="CYCOXIDASEII"/>
</dbReference>
<evidence type="ECO:0000256" key="9">
    <source>
        <dbReference type="ARBA" id="ARBA00022842"/>
    </source>
</evidence>
<feature type="transmembrane region" description="Helical" evidence="18">
    <location>
        <begin position="66"/>
        <end position="88"/>
    </location>
</feature>
<evidence type="ECO:0000256" key="13">
    <source>
        <dbReference type="ARBA" id="ARBA00023008"/>
    </source>
</evidence>
<dbReference type="FunFam" id="2.60.40.420:FF:000001">
    <property type="entry name" value="Cytochrome c oxidase subunit 2"/>
    <property type="match status" value="1"/>
</dbReference>
<evidence type="ECO:0000256" key="14">
    <source>
        <dbReference type="ARBA" id="ARBA00023128"/>
    </source>
</evidence>
<feature type="transmembrane region" description="Helical" evidence="18">
    <location>
        <begin position="26"/>
        <end position="45"/>
    </location>
</feature>
<evidence type="ECO:0000256" key="3">
    <source>
        <dbReference type="ARBA" id="ARBA00015946"/>
    </source>
</evidence>
<comment type="cofactor">
    <cofactor evidence="17">
        <name>Cu cation</name>
        <dbReference type="ChEBI" id="CHEBI:23378"/>
    </cofactor>
    <text evidence="17">Binds a copper A center.</text>
</comment>
<keyword evidence="11 17" id="KW-0249">Electron transport</keyword>
<keyword evidence="6 17" id="KW-0812">Transmembrane</keyword>
<evidence type="ECO:0000256" key="5">
    <source>
        <dbReference type="ARBA" id="ARBA00022660"/>
    </source>
</evidence>
<dbReference type="InterPro" id="IPR008972">
    <property type="entry name" value="Cupredoxin"/>
</dbReference>
<evidence type="ECO:0000256" key="1">
    <source>
        <dbReference type="ARBA" id="ARBA00004448"/>
    </source>
</evidence>
<comment type="function">
    <text evidence="17">Component of the cytochrome c oxidase, the last enzyme in the mitochondrial electron transport chain which drives oxidative phosphorylation. The respiratory chain contains 3 multisubunit complexes succinate dehydrogenase (complex II, CII), ubiquinol-cytochrome c oxidoreductase (cytochrome b-c1 complex, complex III, CIII) and cytochrome c oxidase (complex IV, CIV), that cooperate to transfer electrons derived from NADH and succinate to molecular oxygen, creating an electrochemical gradient over the inner membrane that drives transmembrane transport and the ATP synthase. Cytochrome c oxidase is the component of the respiratory chain that catalyzes the reduction of oxygen to water. Electrons originating from reduced cytochrome c in the intermembrane space (IMS) are transferred via the dinuclear copper A center (CU(A)) of subunit 2 and heme A of subunit 1 to the active site in subunit 1, a binuclear center (BNC) formed by heme A3 and copper B (CU(B)). The BNC reduces molecular oxygen to 2 water molecules using 4 electrons from cytochrome c in the IMS and 4 protons from the mitochondrial matrix.</text>
</comment>
<dbReference type="Pfam" id="PF02790">
    <property type="entry name" value="COX2_TM"/>
    <property type="match status" value="1"/>
</dbReference>
<keyword evidence="8 17" id="KW-0999">Mitochondrion inner membrane</keyword>
<geneLocation type="mitochondrion" evidence="21"/>
<dbReference type="Gene3D" id="2.60.40.420">
    <property type="entry name" value="Cupredoxins - blue copper proteins"/>
    <property type="match status" value="1"/>
</dbReference>
<keyword evidence="4 17" id="KW-0813">Transport</keyword>
<sequence>MSSMAHPAQLGFQDATSPLMEELLHFHDHALMIVFLISVLVLYIITCMITTKMSDKLILDSQEIEIIWTVLPAITLILIALPSLRILYLMDEINDPHLTIKAMGHQWYWSYEYTDYEDLSFDSYMIPTQDLTPGQFRLLEADHRMVIPVESPIRVLISAEDVLHSWAVPTLGIKMDAVPGRLNQTAFITARPGVYYGQCSEICGANHSFMPIVVEAVPLSHFEAWTALTLEEASL</sequence>
<gene>
    <name evidence="21" type="primary">COX2</name>
</gene>
<evidence type="ECO:0000256" key="7">
    <source>
        <dbReference type="ARBA" id="ARBA00022723"/>
    </source>
</evidence>
<evidence type="ECO:0000256" key="16">
    <source>
        <dbReference type="ARBA" id="ARBA00049512"/>
    </source>
</evidence>
<dbReference type="Pfam" id="PF00116">
    <property type="entry name" value="COX2"/>
    <property type="match status" value="1"/>
</dbReference>
<accession>A0A068EQ65</accession>
<keyword evidence="7 17" id="KW-0479">Metal-binding</keyword>
<evidence type="ECO:0000256" key="10">
    <source>
        <dbReference type="ARBA" id="ARBA00022967"/>
    </source>
</evidence>
<evidence type="ECO:0000256" key="15">
    <source>
        <dbReference type="ARBA" id="ARBA00023136"/>
    </source>
</evidence>
<dbReference type="CDD" id="cd13912">
    <property type="entry name" value="CcO_II_C"/>
    <property type="match status" value="1"/>
</dbReference>
<dbReference type="InterPro" id="IPR014222">
    <property type="entry name" value="Cyt_c_oxidase_su2"/>
</dbReference>
<protein>
    <recommendedName>
        <fullName evidence="3 17">Cytochrome c oxidase subunit 2</fullName>
    </recommendedName>
</protein>
<dbReference type="InterPro" id="IPR011759">
    <property type="entry name" value="Cyt_c_oxidase_su2_TM_dom"/>
</dbReference>